<evidence type="ECO:0000259" key="7">
    <source>
        <dbReference type="Pfam" id="PF13456"/>
    </source>
</evidence>
<accession>Q2AAB2</accession>
<evidence type="ECO:0000256" key="4">
    <source>
        <dbReference type="ARBA" id="ARBA00022759"/>
    </source>
</evidence>
<dbReference type="EMBL" id="AC183433">
    <property type="protein sequence ID" value="ABD63081.1"/>
    <property type="molecule type" value="Genomic_DNA"/>
</dbReference>
<dbReference type="InterPro" id="IPR002156">
    <property type="entry name" value="RNaseH_domain"/>
</dbReference>
<gene>
    <name evidence="9" type="ORF">17.t00008</name>
</gene>
<dbReference type="InterPro" id="IPR043502">
    <property type="entry name" value="DNA/RNA_pol_sf"/>
</dbReference>
<keyword evidence="4" id="KW-0255">Endonuclease</keyword>
<evidence type="ECO:0008006" key="10">
    <source>
        <dbReference type="Google" id="ProtNLM"/>
    </source>
</evidence>
<keyword evidence="3" id="KW-0540">Nuclease</keyword>
<evidence type="ECO:0000256" key="2">
    <source>
        <dbReference type="ARBA" id="ARBA00022695"/>
    </source>
</evidence>
<protein>
    <recommendedName>
        <fullName evidence="10">RNase H type-1 domain-containing protein</fullName>
    </recommendedName>
</protein>
<dbReference type="InterPro" id="IPR036397">
    <property type="entry name" value="RNaseH_sf"/>
</dbReference>
<dbReference type="SUPFAM" id="SSF53098">
    <property type="entry name" value="Ribonuclease H-like"/>
    <property type="match status" value="1"/>
</dbReference>
<organism evidence="9">
    <name type="scientific">Asparagus officinalis</name>
    <name type="common">Garden asparagus</name>
    <dbReference type="NCBI Taxonomy" id="4686"/>
    <lineage>
        <taxon>Eukaryota</taxon>
        <taxon>Viridiplantae</taxon>
        <taxon>Streptophyta</taxon>
        <taxon>Embryophyta</taxon>
        <taxon>Tracheophyta</taxon>
        <taxon>Spermatophyta</taxon>
        <taxon>Magnoliopsida</taxon>
        <taxon>Liliopsida</taxon>
        <taxon>Asparagales</taxon>
        <taxon>Asparagaceae</taxon>
        <taxon>Asparagoideae</taxon>
        <taxon>Asparagus</taxon>
    </lineage>
</organism>
<evidence type="ECO:0000256" key="1">
    <source>
        <dbReference type="ARBA" id="ARBA00022679"/>
    </source>
</evidence>
<keyword evidence="6" id="KW-0695">RNA-directed DNA polymerase</keyword>
<feature type="domain" description="Reverse transcriptase RNase H-like" evidence="8">
    <location>
        <begin position="178"/>
        <end position="250"/>
    </location>
</feature>
<name>Q2AAB2_ASPOF</name>
<reference evidence="9" key="1">
    <citation type="submission" date="2006-03" db="EMBL/GenBank/DDBJ databases">
        <title>Comparative Sequence and Genetic Analyses of Asparagus BACs Reveal No Microsynteny with Onion or Rice.</title>
        <authorList>
            <person name="Jernej J."/>
            <person name="Telgmann A."/>
            <person name="Jung C."/>
            <person name="Cheung F."/>
            <person name="Havey M.J."/>
            <person name="Town C.D."/>
        </authorList>
    </citation>
    <scope>NUCLEOTIDE SEQUENCE</scope>
</reference>
<dbReference type="PANTHER" id="PTHR48475">
    <property type="entry name" value="RIBONUCLEASE H"/>
    <property type="match status" value="1"/>
</dbReference>
<keyword evidence="2" id="KW-0548">Nucleotidyltransferase</keyword>
<dbReference type="InterPro" id="IPR041373">
    <property type="entry name" value="RT_RNaseH"/>
</dbReference>
<proteinExistence type="predicted"/>
<dbReference type="Gene3D" id="3.30.420.10">
    <property type="entry name" value="Ribonuclease H-like superfamily/Ribonuclease H"/>
    <property type="match status" value="1"/>
</dbReference>
<sequence>MGDESNPKLIFISDSLSPEEKEDLVALVREYIDVFAWNYEDMPSLDPQIMEAIEKIEVKKFIESGFIREEQHPNYVANIVPVLKKNGKIQVCIDFRDLNSAYPKDDFPLLITNVIIDNTCGFERMFFMDGFSGYNQIKMHHDGEEHTSFRTPSWIYYYTVRLQSMRQVPTILKTHEEMGKPFLIYIRVTEHALVGLLAQDDDNDHEQAIYYLSRNLSGAEPCYPPIKKECLALVFTVQKMQHYLYDIHFKPQNAVKCQAICDLIANHPLNGKVKLYQDIPDETYEANIVSKEQLCSNNIAEYNTLLINLDIAKQLGVKHLEVYGDSQLIVNRVKGEYELSNEDLILYHTVAIALANSFESFYIDYIPRLKNTYADALASLAATLALPERAT</sequence>
<dbReference type="PANTHER" id="PTHR48475:SF1">
    <property type="entry name" value="RNASE H TYPE-1 DOMAIN-CONTAINING PROTEIN"/>
    <property type="match status" value="1"/>
</dbReference>
<dbReference type="Gene3D" id="3.10.10.10">
    <property type="entry name" value="HIV Type 1 Reverse Transcriptase, subunit A, domain 1"/>
    <property type="match status" value="1"/>
</dbReference>
<dbReference type="GO" id="GO:0003964">
    <property type="term" value="F:RNA-directed DNA polymerase activity"/>
    <property type="evidence" value="ECO:0007669"/>
    <property type="project" value="UniProtKB-KW"/>
</dbReference>
<dbReference type="GO" id="GO:0003676">
    <property type="term" value="F:nucleic acid binding"/>
    <property type="evidence" value="ECO:0007669"/>
    <property type="project" value="InterPro"/>
</dbReference>
<evidence type="ECO:0000313" key="9">
    <source>
        <dbReference type="EMBL" id="ABD63081.1"/>
    </source>
</evidence>
<dbReference type="CDD" id="cd09279">
    <property type="entry name" value="RNase_HI_like"/>
    <property type="match status" value="1"/>
</dbReference>
<feature type="domain" description="RNase H type-1" evidence="7">
    <location>
        <begin position="294"/>
        <end position="380"/>
    </location>
</feature>
<evidence type="ECO:0000256" key="3">
    <source>
        <dbReference type="ARBA" id="ARBA00022722"/>
    </source>
</evidence>
<dbReference type="SUPFAM" id="SSF56672">
    <property type="entry name" value="DNA/RNA polymerases"/>
    <property type="match status" value="1"/>
</dbReference>
<evidence type="ECO:0000256" key="5">
    <source>
        <dbReference type="ARBA" id="ARBA00022801"/>
    </source>
</evidence>
<keyword evidence="5" id="KW-0378">Hydrolase</keyword>
<dbReference type="Pfam" id="PF13456">
    <property type="entry name" value="RVT_3"/>
    <property type="match status" value="1"/>
</dbReference>
<dbReference type="Gene3D" id="3.10.20.370">
    <property type="match status" value="1"/>
</dbReference>
<keyword evidence="1" id="KW-0808">Transferase</keyword>
<dbReference type="GO" id="GO:0004523">
    <property type="term" value="F:RNA-DNA hybrid ribonuclease activity"/>
    <property type="evidence" value="ECO:0007669"/>
    <property type="project" value="InterPro"/>
</dbReference>
<dbReference type="Pfam" id="PF17917">
    <property type="entry name" value="RT_RNaseH"/>
    <property type="match status" value="1"/>
</dbReference>
<dbReference type="InterPro" id="IPR012337">
    <property type="entry name" value="RNaseH-like_sf"/>
</dbReference>
<dbReference type="AlphaFoldDB" id="Q2AAB2"/>
<evidence type="ECO:0000259" key="8">
    <source>
        <dbReference type="Pfam" id="PF17917"/>
    </source>
</evidence>
<evidence type="ECO:0000256" key="6">
    <source>
        <dbReference type="ARBA" id="ARBA00022918"/>
    </source>
</evidence>